<protein>
    <submittedName>
        <fullName evidence="1">Uncharacterized protein</fullName>
    </submittedName>
</protein>
<dbReference type="EMBL" id="JABANE010000067">
    <property type="protein sequence ID" value="NME70557.1"/>
    <property type="molecule type" value="Genomic_DNA"/>
</dbReference>
<keyword evidence="2" id="KW-1185">Reference proteome</keyword>
<accession>A0A7X9XBB4</accession>
<name>A0A7X9XBB4_9BACT</name>
<evidence type="ECO:0000313" key="2">
    <source>
        <dbReference type="Proteomes" id="UP000576082"/>
    </source>
</evidence>
<dbReference type="RefSeq" id="WP_169658790.1">
    <property type="nucleotide sequence ID" value="NZ_JABANE010000067.1"/>
</dbReference>
<organism evidence="1 2">
    <name type="scientific">Flammeovirga aprica JL-4</name>
    <dbReference type="NCBI Taxonomy" id="694437"/>
    <lineage>
        <taxon>Bacteria</taxon>
        <taxon>Pseudomonadati</taxon>
        <taxon>Bacteroidota</taxon>
        <taxon>Cytophagia</taxon>
        <taxon>Cytophagales</taxon>
        <taxon>Flammeovirgaceae</taxon>
        <taxon>Flammeovirga</taxon>
    </lineage>
</organism>
<gene>
    <name evidence="1" type="ORF">HHU12_21455</name>
</gene>
<dbReference type="AlphaFoldDB" id="A0A7X9XBB4"/>
<sequence>MTSIEKNVLDFYSELICTDNNRYKSWEHCYQNFQSTFNKKSLTKIEIDFLSVHLAFYLASWGMYRGSSFLLERDYKIFYPIVELLFLEKEFFTESTIEDMLKQKDEKWISEFIERYFHLDKKLELSLEKIRKSVKGEINTPISYTLKSKILLGTFGCIPAYDRFFINGIKINNMDYHITQKYSKKSLRDIMNFIQDNLEIFISTRTKISQIQNESKNLNKIKYPIMKLIDMYFWKIGFDQGK</sequence>
<comment type="caution">
    <text evidence="1">The sequence shown here is derived from an EMBL/GenBank/DDBJ whole genome shotgun (WGS) entry which is preliminary data.</text>
</comment>
<evidence type="ECO:0000313" key="1">
    <source>
        <dbReference type="EMBL" id="NME70557.1"/>
    </source>
</evidence>
<reference evidence="1 2" key="1">
    <citation type="submission" date="2020-04" db="EMBL/GenBank/DDBJ databases">
        <title>Flammeovirga sp. SR4, a novel species isolated from seawater.</title>
        <authorList>
            <person name="Wang X."/>
        </authorList>
    </citation>
    <scope>NUCLEOTIDE SEQUENCE [LARGE SCALE GENOMIC DNA]</scope>
    <source>
        <strain evidence="1 2">ATCC 23126</strain>
    </source>
</reference>
<dbReference type="Proteomes" id="UP000576082">
    <property type="component" value="Unassembled WGS sequence"/>
</dbReference>
<proteinExistence type="predicted"/>